<dbReference type="PROSITE" id="PS50006">
    <property type="entry name" value="FHA_DOMAIN"/>
    <property type="match status" value="1"/>
</dbReference>
<dbReference type="InterPro" id="IPR008984">
    <property type="entry name" value="SMAD_FHA_dom_sf"/>
</dbReference>
<dbReference type="InterPro" id="IPR046883">
    <property type="entry name" value="T6SS_FHA_C"/>
</dbReference>
<dbReference type="CDD" id="cd00060">
    <property type="entry name" value="FHA"/>
    <property type="match status" value="1"/>
</dbReference>
<name>A0ABW4MVY5_9CAUL</name>
<gene>
    <name evidence="2" type="primary">tagH</name>
    <name evidence="2" type="ORF">ACFSC0_00820</name>
</gene>
<evidence type="ECO:0000259" key="1">
    <source>
        <dbReference type="PROSITE" id="PS50006"/>
    </source>
</evidence>
<dbReference type="NCBIfam" id="TIGR03354">
    <property type="entry name" value="VI_FHA"/>
    <property type="match status" value="1"/>
</dbReference>
<dbReference type="SUPFAM" id="SSF49879">
    <property type="entry name" value="SMAD/FHA domain"/>
    <property type="match status" value="1"/>
</dbReference>
<dbReference type="SMART" id="SM00240">
    <property type="entry name" value="FHA"/>
    <property type="match status" value="1"/>
</dbReference>
<proteinExistence type="predicted"/>
<accession>A0ABW4MVY5</accession>
<dbReference type="Pfam" id="PF00498">
    <property type="entry name" value="FHA"/>
    <property type="match status" value="1"/>
</dbReference>
<evidence type="ECO:0000313" key="3">
    <source>
        <dbReference type="Proteomes" id="UP001597237"/>
    </source>
</evidence>
<dbReference type="InterPro" id="IPR000253">
    <property type="entry name" value="FHA_dom"/>
</dbReference>
<comment type="caution">
    <text evidence="2">The sequence shown here is derived from an EMBL/GenBank/DDBJ whole genome shotgun (WGS) entry which is preliminary data.</text>
</comment>
<dbReference type="EMBL" id="JBHUEY010000001">
    <property type="protein sequence ID" value="MFD1781923.1"/>
    <property type="molecule type" value="Genomic_DNA"/>
</dbReference>
<dbReference type="Proteomes" id="UP001597237">
    <property type="component" value="Unassembled WGS sequence"/>
</dbReference>
<dbReference type="Gene3D" id="2.60.200.20">
    <property type="match status" value="1"/>
</dbReference>
<evidence type="ECO:0000313" key="2">
    <source>
        <dbReference type="EMBL" id="MFD1781923.1"/>
    </source>
</evidence>
<organism evidence="2 3">
    <name type="scientific">Phenylobacterium terrae</name>
    <dbReference type="NCBI Taxonomy" id="2665495"/>
    <lineage>
        <taxon>Bacteria</taxon>
        <taxon>Pseudomonadati</taxon>
        <taxon>Pseudomonadota</taxon>
        <taxon>Alphaproteobacteria</taxon>
        <taxon>Caulobacterales</taxon>
        <taxon>Caulobacteraceae</taxon>
        <taxon>Phenylobacterium</taxon>
    </lineage>
</organism>
<dbReference type="RefSeq" id="WP_377281244.1">
    <property type="nucleotide sequence ID" value="NZ_JBHRSI010000003.1"/>
</dbReference>
<dbReference type="InterPro" id="IPR017735">
    <property type="entry name" value="T6SS_FHA"/>
</dbReference>
<feature type="domain" description="FHA" evidence="1">
    <location>
        <begin position="28"/>
        <end position="78"/>
    </location>
</feature>
<keyword evidence="3" id="KW-1185">Reference proteome</keyword>
<sequence>MSPVTLRLFHETDPFRQLEARTLAEGELTLGRDESASWVLADPERSISRRHCVLTLTDEGLMLRDVSANGTFLGRARVRAPADAPTKVEVGETLRLGPYLVVVDAEGPAEAPGARGNAAFDAPFAHPLLRSVEVDDTSLSVPTDWPKSAEAPPKAAPAHTTGSLLDAFCAGARLDSSAFSGEDPHEVMRRLGGLYQQMVLGLSDLMDERTSIKAEYRMDRTTVRAEGNNPFKWARPQRLAVDLLKDRSDGFLTGSAAVKSSFEDVKKHLLCLLAGMRGALIAALEGLSPAEVEERIKGETGLLKNKAALAWNEYGRTYALFLAQAHDDPDSPMNREFRAAYERQLKALDNGGGAS</sequence>
<dbReference type="Pfam" id="PF20232">
    <property type="entry name" value="T6SS_FHA_C"/>
    <property type="match status" value="1"/>
</dbReference>
<reference evidence="3" key="1">
    <citation type="journal article" date="2019" name="Int. J. Syst. Evol. Microbiol.">
        <title>The Global Catalogue of Microorganisms (GCM) 10K type strain sequencing project: providing services to taxonomists for standard genome sequencing and annotation.</title>
        <authorList>
            <consortium name="The Broad Institute Genomics Platform"/>
            <consortium name="The Broad Institute Genome Sequencing Center for Infectious Disease"/>
            <person name="Wu L."/>
            <person name="Ma J."/>
        </authorList>
    </citation>
    <scope>NUCLEOTIDE SEQUENCE [LARGE SCALE GENOMIC DNA]</scope>
    <source>
        <strain evidence="3">DFY28</strain>
    </source>
</reference>
<protein>
    <submittedName>
        <fullName evidence="2">Type VI secretion system-associated FHA domain protein TagH</fullName>
    </submittedName>
</protein>